<accession>A0AAD4QZV1</accession>
<feature type="region of interest" description="Disordered" evidence="2">
    <location>
        <begin position="146"/>
        <end position="180"/>
    </location>
</feature>
<dbReference type="PANTHER" id="PTHR22227">
    <property type="entry name" value="FAMILY WITH SEQUENCE SIMILARITY 122B ISOFORM X1"/>
    <property type="match status" value="1"/>
</dbReference>
<evidence type="ECO:0000313" key="4">
    <source>
        <dbReference type="Proteomes" id="UP001201812"/>
    </source>
</evidence>
<feature type="compositionally biased region" description="Polar residues" evidence="2">
    <location>
        <begin position="146"/>
        <end position="159"/>
    </location>
</feature>
<comment type="caution">
    <text evidence="3">The sequence shown here is derived from an EMBL/GenBank/DDBJ whole genome shotgun (WGS) entry which is preliminary data.</text>
</comment>
<proteinExistence type="inferred from homology"/>
<sequence length="442" mass="48448">MNGKEGDDENKIRGDQSCNNVNLASLHTEKDSTTTIQVNTRRTKVALRRAEGHTSLADHRATPIPLMDPNSALVPDILERTPRCRAQTASTNFGMMRMSTAKRKYSSFELGSSPVYQQSLNCPLQRQLPTFISSTPDSISRIPSSITAPLNTEFATPTHQPKRASRPNSPSTIIRPIPSRGRIASIRRESDCSIENEAAHEKLVKTSQQVSIGFEDFCLDDQLFEERKRAKSLTEPISIFTNAFLPQSSSPSPTRVVDIQKQCYSPSTQQVVRCNISYSPSPSPTPSSPTRNRIMRSMSPIAARQISKRRFTASANGSGLDSDNEGSLSKRQCVVGASTPRSAASPLVRDPLSSQSGSMVTEMGTATLASDLRSSSPYCSTSSTMPNFSLGKSPLLIDLSLSSQYFNSPGSVDLEDNCLKCLENCCQVITRPFHRALHFSYK</sequence>
<organism evidence="3 4">
    <name type="scientific">Ditylenchus destructor</name>
    <dbReference type="NCBI Taxonomy" id="166010"/>
    <lineage>
        <taxon>Eukaryota</taxon>
        <taxon>Metazoa</taxon>
        <taxon>Ecdysozoa</taxon>
        <taxon>Nematoda</taxon>
        <taxon>Chromadorea</taxon>
        <taxon>Rhabditida</taxon>
        <taxon>Tylenchina</taxon>
        <taxon>Tylenchomorpha</taxon>
        <taxon>Sphaerularioidea</taxon>
        <taxon>Anguinidae</taxon>
        <taxon>Anguininae</taxon>
        <taxon>Ditylenchus</taxon>
    </lineage>
</organism>
<feature type="region of interest" description="Disordered" evidence="2">
    <location>
        <begin position="49"/>
        <end position="68"/>
    </location>
</feature>
<dbReference type="GO" id="GO:0004865">
    <property type="term" value="F:protein serine/threonine phosphatase inhibitor activity"/>
    <property type="evidence" value="ECO:0007669"/>
    <property type="project" value="InterPro"/>
</dbReference>
<comment type="similarity">
    <text evidence="1">Belongs to the FAM122 family.</text>
</comment>
<reference evidence="3" key="1">
    <citation type="submission" date="2022-01" db="EMBL/GenBank/DDBJ databases">
        <title>Genome Sequence Resource for Two Populations of Ditylenchus destructor, the Migratory Endoparasitic Phytonematode.</title>
        <authorList>
            <person name="Zhang H."/>
            <person name="Lin R."/>
            <person name="Xie B."/>
        </authorList>
    </citation>
    <scope>NUCLEOTIDE SEQUENCE</scope>
    <source>
        <strain evidence="3">BazhouSP</strain>
    </source>
</reference>
<name>A0AAD4QZV1_9BILA</name>
<keyword evidence="4" id="KW-1185">Reference proteome</keyword>
<evidence type="ECO:0000256" key="2">
    <source>
        <dbReference type="SAM" id="MobiDB-lite"/>
    </source>
</evidence>
<evidence type="ECO:0000256" key="1">
    <source>
        <dbReference type="ARBA" id="ARBA00006725"/>
    </source>
</evidence>
<protein>
    <submittedName>
        <fullName evidence="3">Protein FAM</fullName>
    </submittedName>
</protein>
<dbReference type="InterPro" id="IPR026716">
    <property type="entry name" value="PBIR1/2/3"/>
</dbReference>
<dbReference type="Proteomes" id="UP001201812">
    <property type="component" value="Unassembled WGS sequence"/>
</dbReference>
<dbReference type="EMBL" id="JAKKPZ010000048">
    <property type="protein sequence ID" value="KAI1706388.1"/>
    <property type="molecule type" value="Genomic_DNA"/>
</dbReference>
<feature type="compositionally biased region" description="Basic and acidic residues" evidence="2">
    <location>
        <begin position="49"/>
        <end position="61"/>
    </location>
</feature>
<evidence type="ECO:0000313" key="3">
    <source>
        <dbReference type="EMBL" id="KAI1706388.1"/>
    </source>
</evidence>
<dbReference type="AlphaFoldDB" id="A0AAD4QZV1"/>
<gene>
    <name evidence="3" type="ORF">DdX_13047</name>
</gene>
<dbReference type="PANTHER" id="PTHR22227:SF6">
    <property type="entry name" value="FAMILY WITH SEQUENCE SIMILARITY 122B ISOFORM X1"/>
    <property type="match status" value="1"/>
</dbReference>